<evidence type="ECO:0000256" key="2">
    <source>
        <dbReference type="SAM" id="Phobius"/>
    </source>
</evidence>
<protein>
    <recommendedName>
        <fullName evidence="5">DUF4190 domain-containing protein</fullName>
    </recommendedName>
</protein>
<evidence type="ECO:0000256" key="1">
    <source>
        <dbReference type="SAM" id="MobiDB-lite"/>
    </source>
</evidence>
<dbReference type="OrthoDB" id="5084049at2"/>
<evidence type="ECO:0000313" key="4">
    <source>
        <dbReference type="Proteomes" id="UP000262172"/>
    </source>
</evidence>
<comment type="caution">
    <text evidence="3">The sequence shown here is derived from an EMBL/GenBank/DDBJ whole genome shotgun (WGS) entry which is preliminary data.</text>
</comment>
<accession>A0A371NXH9</accession>
<sequence length="147" mass="15627">MSDPHVEEPSPEVERPEGSAALPGARKTYSKLPTGPVSVEPVMTGPDADTGGISTEWEPSAGEPYAEDKTRLAPWALFAAIVALCTSMFVGWGIPVAIIAVIAAIMSIRRPVENRAVAIWALVLGIAATVFSAGWLIWAVTQFERLV</sequence>
<dbReference type="RefSeq" id="WP_116240617.1">
    <property type="nucleotide sequence ID" value="NZ_QUAB01000013.1"/>
</dbReference>
<dbReference type="Proteomes" id="UP000262172">
    <property type="component" value="Unassembled WGS sequence"/>
</dbReference>
<feature type="transmembrane region" description="Helical" evidence="2">
    <location>
        <begin position="75"/>
        <end position="105"/>
    </location>
</feature>
<dbReference type="AlphaFoldDB" id="A0A371NXH9"/>
<keyword evidence="4" id="KW-1185">Reference proteome</keyword>
<proteinExistence type="predicted"/>
<feature type="transmembrane region" description="Helical" evidence="2">
    <location>
        <begin position="117"/>
        <end position="138"/>
    </location>
</feature>
<name>A0A371NXH9_9MICO</name>
<evidence type="ECO:0008006" key="5">
    <source>
        <dbReference type="Google" id="ProtNLM"/>
    </source>
</evidence>
<keyword evidence="2" id="KW-0472">Membrane</keyword>
<feature type="region of interest" description="Disordered" evidence="1">
    <location>
        <begin position="1"/>
        <end position="63"/>
    </location>
</feature>
<dbReference type="EMBL" id="QUAB01000013">
    <property type="protein sequence ID" value="REJ08004.1"/>
    <property type="molecule type" value="Genomic_DNA"/>
</dbReference>
<organism evidence="3 4">
    <name type="scientific">Microbacterium bovistercoris</name>
    <dbReference type="NCBI Taxonomy" id="2293570"/>
    <lineage>
        <taxon>Bacteria</taxon>
        <taxon>Bacillati</taxon>
        <taxon>Actinomycetota</taxon>
        <taxon>Actinomycetes</taxon>
        <taxon>Micrococcales</taxon>
        <taxon>Microbacteriaceae</taxon>
        <taxon>Microbacterium</taxon>
    </lineage>
</organism>
<keyword evidence="2" id="KW-1133">Transmembrane helix</keyword>
<keyword evidence="2" id="KW-0812">Transmembrane</keyword>
<gene>
    <name evidence="3" type="ORF">DY023_01690</name>
</gene>
<feature type="compositionally biased region" description="Basic and acidic residues" evidence="1">
    <location>
        <begin position="1"/>
        <end position="17"/>
    </location>
</feature>
<evidence type="ECO:0000313" key="3">
    <source>
        <dbReference type="EMBL" id="REJ08004.1"/>
    </source>
</evidence>
<reference evidence="3 4" key="1">
    <citation type="submission" date="2018-08" db="EMBL/GenBank/DDBJ databases">
        <title>Isolation, diversity and antifungal activity of Actinobacteria from cow dung.</title>
        <authorList>
            <person name="Ling L."/>
        </authorList>
    </citation>
    <scope>NUCLEOTIDE SEQUENCE [LARGE SCALE GENOMIC DNA]</scope>
    <source>
        <strain evidence="3 4">NEAU-LLE</strain>
    </source>
</reference>